<evidence type="ECO:0000313" key="10">
    <source>
        <dbReference type="EMBL" id="MBL7632121.1"/>
    </source>
</evidence>
<evidence type="ECO:0000256" key="6">
    <source>
        <dbReference type="RuleBase" id="RU362125"/>
    </source>
</evidence>
<dbReference type="InterPro" id="IPR009075">
    <property type="entry name" value="AcylCo_DH/oxidase_C"/>
</dbReference>
<dbReference type="Gene3D" id="1.10.540.10">
    <property type="entry name" value="Acyl-CoA dehydrogenase/oxidase, N-terminal domain"/>
    <property type="match status" value="1"/>
</dbReference>
<dbReference type="InterPro" id="IPR046373">
    <property type="entry name" value="Acyl-CoA_Oxase/DH_mid-dom_sf"/>
</dbReference>
<evidence type="ECO:0000259" key="8">
    <source>
        <dbReference type="Pfam" id="PF02770"/>
    </source>
</evidence>
<evidence type="ECO:0000256" key="3">
    <source>
        <dbReference type="ARBA" id="ARBA00022630"/>
    </source>
</evidence>
<dbReference type="Pfam" id="PF02771">
    <property type="entry name" value="Acyl-CoA_dh_N"/>
    <property type="match status" value="1"/>
</dbReference>
<protein>
    <submittedName>
        <fullName evidence="10">Acyl-CoA/acyl-ACP dehydrogenase</fullName>
    </submittedName>
</protein>
<dbReference type="Proteomes" id="UP000604475">
    <property type="component" value="Unassembled WGS sequence"/>
</dbReference>
<dbReference type="Pfam" id="PF00441">
    <property type="entry name" value="Acyl-CoA_dh_1"/>
    <property type="match status" value="1"/>
</dbReference>
<dbReference type="Pfam" id="PF02770">
    <property type="entry name" value="Acyl-CoA_dh_M"/>
    <property type="match status" value="1"/>
</dbReference>
<comment type="caution">
    <text evidence="10">The sequence shown here is derived from an EMBL/GenBank/DDBJ whole genome shotgun (WGS) entry which is preliminary data.</text>
</comment>
<comment type="cofactor">
    <cofactor evidence="1 6">
        <name>FAD</name>
        <dbReference type="ChEBI" id="CHEBI:57692"/>
    </cofactor>
</comment>
<evidence type="ECO:0000256" key="5">
    <source>
        <dbReference type="ARBA" id="ARBA00023002"/>
    </source>
</evidence>
<dbReference type="Gene3D" id="2.40.110.10">
    <property type="entry name" value="Butyryl-CoA Dehydrogenase, subunit A, domain 2"/>
    <property type="match status" value="1"/>
</dbReference>
<evidence type="ECO:0000256" key="2">
    <source>
        <dbReference type="ARBA" id="ARBA00009347"/>
    </source>
</evidence>
<dbReference type="RefSeq" id="WP_203002647.1">
    <property type="nucleotide sequence ID" value="NZ_JADWYU010000150.1"/>
</dbReference>
<dbReference type="Gene3D" id="1.20.140.10">
    <property type="entry name" value="Butyryl-CoA Dehydrogenase, subunit A, domain 3"/>
    <property type="match status" value="1"/>
</dbReference>
<keyword evidence="11" id="KW-1185">Reference proteome</keyword>
<dbReference type="SUPFAM" id="SSF56645">
    <property type="entry name" value="Acyl-CoA dehydrogenase NM domain-like"/>
    <property type="match status" value="1"/>
</dbReference>
<dbReference type="SUPFAM" id="SSF47203">
    <property type="entry name" value="Acyl-CoA dehydrogenase C-terminal domain-like"/>
    <property type="match status" value="1"/>
</dbReference>
<keyword evidence="4 6" id="KW-0274">FAD</keyword>
<sequence>MDLGFSDEQDMLRKVARDFLAKECPEALVAAMETDALGYSPDLWARMAELGWQGLAIPEQYGGSGLGIQDLAVLLEEFGRALVPGPFLSTVVHVGTALLLGGSDDQKREYLPRLVSGELVGGVAYLEASGQLRPEGVQLAATPDGDGYVLDGTKLFVENAAAANLLVVAARTGGVGADGLSLFLVDPTIPGVAVTPLETLAGDKQAEVALSGVRVPASALLGGEGQGGQVLARVQLAAAVAECAYLVGLVAQDLDITVDYVKHREQFGRPIGGFQAVAHKAADMVIDVDACRFVMYRAAWALDEDEPDAAFHVSVAKSFISEASLRVVSHGQQLHGGIGFTREYKIHRYFLRQKAGELRWGDGDFHRARVADALGI</sequence>
<dbReference type="GO" id="GO:0003995">
    <property type="term" value="F:acyl-CoA dehydrogenase activity"/>
    <property type="evidence" value="ECO:0007669"/>
    <property type="project" value="TreeGrafter"/>
</dbReference>
<keyword evidence="3 6" id="KW-0285">Flavoprotein</keyword>
<dbReference type="EMBL" id="JAEACQ010000295">
    <property type="protein sequence ID" value="MBL7632121.1"/>
    <property type="molecule type" value="Genomic_DNA"/>
</dbReference>
<feature type="domain" description="Acyl-CoA dehydrogenase/oxidase C-terminal" evidence="7">
    <location>
        <begin position="243"/>
        <end position="374"/>
    </location>
</feature>
<dbReference type="PANTHER" id="PTHR43884:SF20">
    <property type="entry name" value="ACYL-COA DEHYDROGENASE FADE28"/>
    <property type="match status" value="1"/>
</dbReference>
<dbReference type="AlphaFoldDB" id="A0A937RH48"/>
<dbReference type="GO" id="GO:0050660">
    <property type="term" value="F:flavin adenine dinucleotide binding"/>
    <property type="evidence" value="ECO:0007669"/>
    <property type="project" value="InterPro"/>
</dbReference>
<feature type="domain" description="Acyl-CoA dehydrogenase/oxidase N-terminal" evidence="9">
    <location>
        <begin position="6"/>
        <end position="118"/>
    </location>
</feature>
<dbReference type="CDD" id="cd00567">
    <property type="entry name" value="ACAD"/>
    <property type="match status" value="1"/>
</dbReference>
<dbReference type="InterPro" id="IPR037069">
    <property type="entry name" value="AcylCoA_DH/ox_N_sf"/>
</dbReference>
<reference evidence="10" key="1">
    <citation type="submission" date="2020-12" db="EMBL/GenBank/DDBJ databases">
        <title>Genomic characterization of non-nitrogen-fixing Frankia strains.</title>
        <authorList>
            <person name="Carlos-Shanley C."/>
            <person name="Guerra T."/>
            <person name="Hahn D."/>
        </authorList>
    </citation>
    <scope>NUCLEOTIDE SEQUENCE</scope>
    <source>
        <strain evidence="10">CN6</strain>
    </source>
</reference>
<evidence type="ECO:0000256" key="1">
    <source>
        <dbReference type="ARBA" id="ARBA00001974"/>
    </source>
</evidence>
<dbReference type="InterPro" id="IPR006091">
    <property type="entry name" value="Acyl-CoA_Oxase/DH_mid-dom"/>
</dbReference>
<evidence type="ECO:0000259" key="9">
    <source>
        <dbReference type="Pfam" id="PF02771"/>
    </source>
</evidence>
<accession>A0A937RH48</accession>
<feature type="domain" description="Acyl-CoA oxidase/dehydrogenase middle" evidence="8">
    <location>
        <begin position="139"/>
        <end position="206"/>
    </location>
</feature>
<keyword evidence="5 6" id="KW-0560">Oxidoreductase</keyword>
<dbReference type="InterPro" id="IPR009100">
    <property type="entry name" value="AcylCoA_DH/oxidase_NM_dom_sf"/>
</dbReference>
<dbReference type="InterPro" id="IPR036250">
    <property type="entry name" value="AcylCo_DH-like_C"/>
</dbReference>
<proteinExistence type="inferred from homology"/>
<evidence type="ECO:0000256" key="4">
    <source>
        <dbReference type="ARBA" id="ARBA00022827"/>
    </source>
</evidence>
<comment type="similarity">
    <text evidence="2 6">Belongs to the acyl-CoA dehydrogenase family.</text>
</comment>
<evidence type="ECO:0000313" key="11">
    <source>
        <dbReference type="Proteomes" id="UP000604475"/>
    </source>
</evidence>
<dbReference type="InterPro" id="IPR013786">
    <property type="entry name" value="AcylCoA_DH/ox_N"/>
</dbReference>
<evidence type="ECO:0000259" key="7">
    <source>
        <dbReference type="Pfam" id="PF00441"/>
    </source>
</evidence>
<gene>
    <name evidence="10" type="ORF">I7412_34205</name>
</gene>
<organism evidence="10 11">
    <name type="scientific">Frankia nepalensis</name>
    <dbReference type="NCBI Taxonomy" id="1836974"/>
    <lineage>
        <taxon>Bacteria</taxon>
        <taxon>Bacillati</taxon>
        <taxon>Actinomycetota</taxon>
        <taxon>Actinomycetes</taxon>
        <taxon>Frankiales</taxon>
        <taxon>Frankiaceae</taxon>
        <taxon>Frankia</taxon>
    </lineage>
</organism>
<dbReference type="PANTHER" id="PTHR43884">
    <property type="entry name" value="ACYL-COA DEHYDROGENASE"/>
    <property type="match status" value="1"/>
</dbReference>
<name>A0A937RH48_9ACTN</name>